<dbReference type="RefSeq" id="WP_121012673.1">
    <property type="nucleotide sequence ID" value="NZ_RCCJ01000001.1"/>
</dbReference>
<dbReference type="OrthoDB" id="9872532at2"/>
<evidence type="ECO:0000313" key="2">
    <source>
        <dbReference type="Proteomes" id="UP000267841"/>
    </source>
</evidence>
<sequence length="85" mass="9538">MEFLLSFTAGILTGLLYNEHIYRQATNFPKSNPLKGFWLRLTLTGLVALVIAKSWGAQALLTFVAGNLLARLVHTFLRGFPVVRY</sequence>
<dbReference type="Proteomes" id="UP000267841">
    <property type="component" value="Unassembled WGS sequence"/>
</dbReference>
<dbReference type="AlphaFoldDB" id="A0A497XQW6"/>
<dbReference type="EMBL" id="RCCJ01000001">
    <property type="protein sequence ID" value="RLJ71366.1"/>
    <property type="molecule type" value="Genomic_DNA"/>
</dbReference>
<dbReference type="InterPro" id="IPR017581">
    <property type="entry name" value="AtpR-like"/>
</dbReference>
<dbReference type="Pfam" id="PF12966">
    <property type="entry name" value="AtpR"/>
    <property type="match status" value="1"/>
</dbReference>
<accession>A0A497XQW6</accession>
<comment type="caution">
    <text evidence="1">The sequence shown here is derived from an EMBL/GenBank/DDBJ whole genome shotgun (WGS) entry which is preliminary data.</text>
</comment>
<keyword evidence="2" id="KW-1185">Reference proteome</keyword>
<name>A0A497XQW6_9AQUI</name>
<evidence type="ECO:0000313" key="1">
    <source>
        <dbReference type="EMBL" id="RLJ71366.1"/>
    </source>
</evidence>
<organism evidence="1 2">
    <name type="scientific">Hydrogenivirga caldilitoris</name>
    <dbReference type="NCBI Taxonomy" id="246264"/>
    <lineage>
        <taxon>Bacteria</taxon>
        <taxon>Pseudomonadati</taxon>
        <taxon>Aquificota</taxon>
        <taxon>Aquificia</taxon>
        <taxon>Aquificales</taxon>
        <taxon>Aquificaceae</taxon>
        <taxon>Hydrogenivirga</taxon>
    </lineage>
</organism>
<proteinExistence type="predicted"/>
<reference evidence="1 2" key="1">
    <citation type="submission" date="2018-10" db="EMBL/GenBank/DDBJ databases">
        <title>Genomic Encyclopedia of Archaeal and Bacterial Type Strains, Phase II (KMG-II): from individual species to whole genera.</title>
        <authorList>
            <person name="Goeker M."/>
        </authorList>
    </citation>
    <scope>NUCLEOTIDE SEQUENCE [LARGE SCALE GENOMIC DNA]</scope>
    <source>
        <strain evidence="1 2">DSM 16510</strain>
    </source>
</reference>
<gene>
    <name evidence="1" type="ORF">BCF55_1666</name>
</gene>
<protein>
    <submittedName>
        <fullName evidence="1">Uncharacterized protein</fullName>
    </submittedName>
</protein>